<dbReference type="OrthoDB" id="64915at2759"/>
<dbReference type="GO" id="GO:0016491">
    <property type="term" value="F:oxidoreductase activity"/>
    <property type="evidence" value="ECO:0007669"/>
    <property type="project" value="TreeGrafter"/>
</dbReference>
<gene>
    <name evidence="3" type="ORF">HII31_11093</name>
</gene>
<dbReference type="GO" id="GO:0000166">
    <property type="term" value="F:nucleotide binding"/>
    <property type="evidence" value="ECO:0007669"/>
    <property type="project" value="InterPro"/>
</dbReference>
<dbReference type="PANTHER" id="PTHR42840">
    <property type="entry name" value="NAD(P)-BINDING ROSSMANN-FOLD SUPERFAMILY PROTEIN-RELATED"/>
    <property type="match status" value="1"/>
</dbReference>
<comment type="caution">
    <text evidence="3">The sequence shown here is derived from an EMBL/GenBank/DDBJ whole genome shotgun (WGS) entry which is preliminary data.</text>
</comment>
<feature type="domain" description="Gfo/Idh/MocA-like oxidoreductase C-terminal" evidence="2">
    <location>
        <begin position="223"/>
        <end position="386"/>
    </location>
</feature>
<dbReference type="Pfam" id="PF02894">
    <property type="entry name" value="GFO_IDH_MocA_C"/>
    <property type="match status" value="1"/>
</dbReference>
<dbReference type="Gene3D" id="3.30.360.10">
    <property type="entry name" value="Dihydrodipicolinate Reductase, domain 2"/>
    <property type="match status" value="1"/>
</dbReference>
<dbReference type="Gene3D" id="3.40.50.720">
    <property type="entry name" value="NAD(P)-binding Rossmann-like Domain"/>
    <property type="match status" value="1"/>
</dbReference>
<proteinExistence type="predicted"/>
<organism evidence="3 4">
    <name type="scientific">Pseudocercospora fuligena</name>
    <dbReference type="NCBI Taxonomy" id="685502"/>
    <lineage>
        <taxon>Eukaryota</taxon>
        <taxon>Fungi</taxon>
        <taxon>Dikarya</taxon>
        <taxon>Ascomycota</taxon>
        <taxon>Pezizomycotina</taxon>
        <taxon>Dothideomycetes</taxon>
        <taxon>Dothideomycetidae</taxon>
        <taxon>Mycosphaerellales</taxon>
        <taxon>Mycosphaerellaceae</taxon>
        <taxon>Pseudocercospora</taxon>
    </lineage>
</organism>
<feature type="domain" description="Gfo/Idh/MocA-like oxidoreductase N-terminal" evidence="1">
    <location>
        <begin position="22"/>
        <end position="143"/>
    </location>
</feature>
<dbReference type="InterPro" id="IPR004104">
    <property type="entry name" value="Gfo/Idh/MocA-like_OxRdtase_C"/>
</dbReference>
<reference evidence="3" key="1">
    <citation type="submission" date="2020-04" db="EMBL/GenBank/DDBJ databases">
        <title>Draft genome resource of the tomato pathogen Pseudocercospora fuligena.</title>
        <authorList>
            <person name="Zaccaron A."/>
        </authorList>
    </citation>
    <scope>NUCLEOTIDE SEQUENCE</scope>
    <source>
        <strain evidence="3">PF001</strain>
    </source>
</reference>
<evidence type="ECO:0000259" key="2">
    <source>
        <dbReference type="Pfam" id="PF02894"/>
    </source>
</evidence>
<dbReference type="Pfam" id="PF01408">
    <property type="entry name" value="GFO_IDH_MocA"/>
    <property type="match status" value="1"/>
</dbReference>
<dbReference type="Proteomes" id="UP000660729">
    <property type="component" value="Unassembled WGS sequence"/>
</dbReference>
<dbReference type="GO" id="GO:0005737">
    <property type="term" value="C:cytoplasm"/>
    <property type="evidence" value="ECO:0007669"/>
    <property type="project" value="TreeGrafter"/>
</dbReference>
<protein>
    <submittedName>
        <fullName evidence="3">Myo-inositol 2-dehydrogenase</fullName>
    </submittedName>
</protein>
<dbReference type="InterPro" id="IPR036291">
    <property type="entry name" value="NAD(P)-bd_dom_sf"/>
</dbReference>
<name>A0A8H6R930_9PEZI</name>
<evidence type="ECO:0000313" key="4">
    <source>
        <dbReference type="Proteomes" id="UP000660729"/>
    </source>
</evidence>
<dbReference type="AlphaFoldDB" id="A0A8H6R930"/>
<dbReference type="EMBL" id="JABCIY010000226">
    <property type="protein sequence ID" value="KAF7187560.1"/>
    <property type="molecule type" value="Genomic_DNA"/>
</dbReference>
<evidence type="ECO:0000259" key="1">
    <source>
        <dbReference type="Pfam" id="PF01408"/>
    </source>
</evidence>
<dbReference type="GO" id="GO:0006740">
    <property type="term" value="P:NADPH regeneration"/>
    <property type="evidence" value="ECO:0007669"/>
    <property type="project" value="TreeGrafter"/>
</dbReference>
<keyword evidence="4" id="KW-1185">Reference proteome</keyword>
<dbReference type="SUPFAM" id="SSF51735">
    <property type="entry name" value="NAD(P)-binding Rossmann-fold domains"/>
    <property type="match status" value="1"/>
</dbReference>
<dbReference type="InterPro" id="IPR000683">
    <property type="entry name" value="Gfo/Idh/MocA-like_OxRdtase_N"/>
</dbReference>
<dbReference type="PANTHER" id="PTHR42840:SF7">
    <property type="entry name" value="BINDING ROSSMANN FOLD OXIDOREDUCTASE, PUTATIVE (AFU_ORTHOLOGUE AFUA_4G10190)-RELATED"/>
    <property type="match status" value="1"/>
</dbReference>
<accession>A0A8H6R930</accession>
<evidence type="ECO:0000313" key="3">
    <source>
        <dbReference type="EMBL" id="KAF7187560.1"/>
    </source>
</evidence>
<sequence>MSVDFNRVADSRDNMASPPVRLRVGILGAGLVAQTIHLPNLSLVSHLYKVTAICDISQKNVDHCASKFHIPHATTNAEEIFKSPNVDVVFILTSDEFHEPYVISAIEAGKHVLVEKPLSLSIPSAQRIIDASKKHPDSVVFVGYMRRYAKSFTQTFKREVATIPRILYARVRDFPGPNPRFVDESGTFMVENTKDIPVSAGEERNRRLDVLFKEAFPDQEVTEEKKKACRFFGSLGSHDISLMREAIGFPESVAGVAFNEPFYNAIFNFRNRSGGKEPYSVTYESGIDEVFDFDAHVAVYGENKRVFIQYDSPFVKGLPIKVTVQENNQYGEFESREVLGSYVDAFTEELQELYDCVVNGKEVKTTVEDAIQDLRIYDMMYKKWNEQGSGR</sequence>